<reference evidence="2 3" key="1">
    <citation type="submission" date="2019-04" db="EMBL/GenBank/DDBJ databases">
        <title>Genome of a novel bacterium Candidatus Jettenia ecosi reconstructed from metagenome of an anammox bioreactor.</title>
        <authorList>
            <person name="Mardanov A.V."/>
            <person name="Beletsky A.V."/>
            <person name="Ravin N.V."/>
            <person name="Botchkova E.A."/>
            <person name="Litti Y.V."/>
            <person name="Nozhevnikova A.N."/>
        </authorList>
    </citation>
    <scope>NUCLEOTIDE SEQUENCE [LARGE SCALE GENOMIC DNA]</scope>
    <source>
        <strain evidence="2">J2</strain>
    </source>
</reference>
<dbReference type="InterPro" id="IPR025457">
    <property type="entry name" value="DUF4277"/>
</dbReference>
<dbReference type="Pfam" id="PF14104">
    <property type="entry name" value="DUF4277"/>
    <property type="match status" value="1"/>
</dbReference>
<organism evidence="2 3">
    <name type="scientific">Candidatus Jettenia ecosi</name>
    <dbReference type="NCBI Taxonomy" id="2494326"/>
    <lineage>
        <taxon>Bacteria</taxon>
        <taxon>Pseudomonadati</taxon>
        <taxon>Planctomycetota</taxon>
        <taxon>Candidatus Brocadiia</taxon>
        <taxon>Candidatus Brocadiales</taxon>
        <taxon>Candidatus Brocadiaceae</taxon>
        <taxon>Candidatus Jettenia</taxon>
    </lineage>
</organism>
<feature type="domain" description="DUF4277" evidence="1">
    <location>
        <begin position="7"/>
        <end position="69"/>
    </location>
</feature>
<gene>
    <name evidence="2" type="ORF">JETT_3836</name>
</gene>
<evidence type="ECO:0000313" key="2">
    <source>
        <dbReference type="EMBL" id="TLD39905.1"/>
    </source>
</evidence>
<evidence type="ECO:0000313" key="3">
    <source>
        <dbReference type="Proteomes" id="UP000319783"/>
    </source>
</evidence>
<accession>A0A533Q5T7</accession>
<protein>
    <submittedName>
        <fullName evidence="2">Mobile element protein</fullName>
    </submittedName>
</protein>
<dbReference type="Proteomes" id="UP000319783">
    <property type="component" value="Unassembled WGS sequence"/>
</dbReference>
<name>A0A533Q5T7_9BACT</name>
<proteinExistence type="predicted"/>
<dbReference type="AlphaFoldDB" id="A0A533Q5T7"/>
<evidence type="ECO:0000259" key="1">
    <source>
        <dbReference type="Pfam" id="PF14104"/>
    </source>
</evidence>
<sequence>MEAIAYESQQLDHLGIIAGMCREIDLIGQIDTCIDQNERKVTVGQAVQAMIINALGFIGRPLQAVREFNRPTNAILNIVIMLIFCQHRV</sequence>
<dbReference type="EMBL" id="SULG01000168">
    <property type="protein sequence ID" value="TLD39905.1"/>
    <property type="molecule type" value="Genomic_DNA"/>
</dbReference>
<comment type="caution">
    <text evidence="2">The sequence shown here is derived from an EMBL/GenBank/DDBJ whole genome shotgun (WGS) entry which is preliminary data.</text>
</comment>